<dbReference type="PRINTS" id="PR00364">
    <property type="entry name" value="DISEASERSIST"/>
</dbReference>
<dbReference type="PROSITE" id="PS50104">
    <property type="entry name" value="TIR"/>
    <property type="match status" value="1"/>
</dbReference>
<evidence type="ECO:0000313" key="6">
    <source>
        <dbReference type="EMBL" id="KAH8522769.1"/>
    </source>
</evidence>
<dbReference type="InterPro" id="IPR042197">
    <property type="entry name" value="Apaf_helical"/>
</dbReference>
<comment type="caution">
    <text evidence="6">The sequence shown here is derived from an EMBL/GenBank/DDBJ whole genome shotgun (WGS) entry which is preliminary data.</text>
</comment>
<dbReference type="InterPro" id="IPR000157">
    <property type="entry name" value="TIR_dom"/>
</dbReference>
<feature type="compositionally biased region" description="Polar residues" evidence="4">
    <location>
        <begin position="1066"/>
        <end position="1076"/>
    </location>
</feature>
<organism evidence="6 7">
    <name type="scientific">Populus deltoides</name>
    <name type="common">Eastern poplar</name>
    <name type="synonym">Eastern cottonwood</name>
    <dbReference type="NCBI Taxonomy" id="3696"/>
    <lineage>
        <taxon>Eukaryota</taxon>
        <taxon>Viridiplantae</taxon>
        <taxon>Streptophyta</taxon>
        <taxon>Embryophyta</taxon>
        <taxon>Tracheophyta</taxon>
        <taxon>Spermatophyta</taxon>
        <taxon>Magnoliopsida</taxon>
        <taxon>eudicotyledons</taxon>
        <taxon>Gunneridae</taxon>
        <taxon>Pentapetalae</taxon>
        <taxon>rosids</taxon>
        <taxon>fabids</taxon>
        <taxon>Malpighiales</taxon>
        <taxon>Salicaceae</taxon>
        <taxon>Saliceae</taxon>
        <taxon>Populus</taxon>
    </lineage>
</organism>
<dbReference type="InterPro" id="IPR027417">
    <property type="entry name" value="P-loop_NTPase"/>
</dbReference>
<dbReference type="PANTHER" id="PTHR11017">
    <property type="entry name" value="LEUCINE-RICH REPEAT-CONTAINING PROTEIN"/>
    <property type="match status" value="1"/>
</dbReference>
<dbReference type="Proteomes" id="UP000807159">
    <property type="component" value="Chromosome 1"/>
</dbReference>
<dbReference type="PROSITE" id="PS51450">
    <property type="entry name" value="LRR"/>
    <property type="match status" value="1"/>
</dbReference>
<dbReference type="Gene3D" id="3.80.10.10">
    <property type="entry name" value="Ribonuclease Inhibitor"/>
    <property type="match status" value="2"/>
</dbReference>
<keyword evidence="1" id="KW-0433">Leucine-rich repeat</keyword>
<dbReference type="InterPro" id="IPR058192">
    <property type="entry name" value="WHD_ROQ1-like"/>
</dbReference>
<dbReference type="SUPFAM" id="SSF52200">
    <property type="entry name" value="Toll/Interleukin receptor TIR domain"/>
    <property type="match status" value="1"/>
</dbReference>
<dbReference type="Pfam" id="PF01582">
    <property type="entry name" value="TIR"/>
    <property type="match status" value="1"/>
</dbReference>
<dbReference type="InterPro" id="IPR044974">
    <property type="entry name" value="Disease_R_plants"/>
</dbReference>
<keyword evidence="2" id="KW-0677">Repeat</keyword>
<dbReference type="SUPFAM" id="SSF52058">
    <property type="entry name" value="L domain-like"/>
    <property type="match status" value="1"/>
</dbReference>
<evidence type="ECO:0000256" key="4">
    <source>
        <dbReference type="SAM" id="MobiDB-lite"/>
    </source>
</evidence>
<dbReference type="InterPro" id="IPR035897">
    <property type="entry name" value="Toll_tir_struct_dom_sf"/>
</dbReference>
<dbReference type="Pfam" id="PF23282">
    <property type="entry name" value="WHD_ROQ1"/>
    <property type="match status" value="1"/>
</dbReference>
<proteinExistence type="predicted"/>
<feature type="domain" description="TIR" evidence="5">
    <location>
        <begin position="16"/>
        <end position="180"/>
    </location>
</feature>
<dbReference type="Gene3D" id="1.10.8.430">
    <property type="entry name" value="Helical domain of apoptotic protease-activating factors"/>
    <property type="match status" value="1"/>
</dbReference>
<evidence type="ECO:0000256" key="1">
    <source>
        <dbReference type="ARBA" id="ARBA00022614"/>
    </source>
</evidence>
<sequence>MAAMIDWKACSSIRQHAYDVFLSFRGADSRKNFTDHLYMALKWAGIRTFRDDDEIKGGEHIGFKITKAIQESKMSLVVFSRDYASSKWCLEELLMIMKCRETIGHIVVPVFYEVDPDDVSMQTGVFAEAFASHEKNMDNKDMEEWREALRKVADLKGPVLRDRYEAQFIQDIVKEVGKKLNRMILHVPPYLVGIESRVKEIRSWLQDGSDKVGIAILHGFGGVGKTTIAKTVFNQNFHEFDSWSFLRDVRETSNQPNGLVKLQRRLHSDILKGEPQKINNVDEGTIKIQNALVNKRVLVVLDDVDRLDQLDKVIGDRNQLYQGSKIIVTARHGCLLKSHEACEKFGVDALCYDESLQLFSWHAFGQALPNEGYEEFSQKIVHHCAGIPLVLEVLGSSLSGQSIDFWKRASQEPEAIDGDGKIQKILKISYDSLLDERDRNLFLDIACFFIGNDKDYVRRILECCSFYRTIGIQKLIESCLITVDKDNKLMMHQLLRDMGREIVRQESPENLGKRTRLWHHDDALDILEKNMGTETVKSLILDQQLLNTENEVHLEAEAFTKMWYLKLLQLNNVKLSGGYVNFPKSLVWLCWHGFSLNCLPNDLFLKDLVVLDLCNSSLKQVWNGIREFRRLKILDLSHSLCLVTTPDFSGLQSLEILLLEGCISLVEVHYSIGNLKRLVFINLKDCKKLRKLPSEMSELKSLQELNLSGCFNLEGIPEQVGKLNSEMVLHADGMSIKTLLAYFRSLWPWESSRKSLLSATFTLSFLPDSLIKLTVSDCNLEDLDILDLSRLRSLEYLDLSGNPICNLPDSMNSLTMLKSLLLHRCTRLQSLPELPESLMRLIASNYGSSERITNLQNLLGPLEVDTFNHHKLIEGRGVFKLEPVRNFVVEMIELVRLFNLASVGNIEVTRSNVVTSTQRKLSVQVFHDCGTSSIFLPGSDVPDWFYVRTESCQTTFYLPPSFGCEICGLNICVAYACITPEVVSDKPYYAKIRIETKGLLWEYTPEFFGFPEASEDMLWLCHWKFKDWFKAGDAVQFSVAMAPYFQMKRCGIRPLYEQQDDDDVESNSGETVQGTSPRRRTLTDRDLMAYKWDATYDLHHYDTLIIESLKSQSEL</sequence>
<evidence type="ECO:0000256" key="2">
    <source>
        <dbReference type="ARBA" id="ARBA00022737"/>
    </source>
</evidence>
<dbReference type="SMART" id="SM00255">
    <property type="entry name" value="TIR"/>
    <property type="match status" value="1"/>
</dbReference>
<protein>
    <recommendedName>
        <fullName evidence="5">TIR domain-containing protein</fullName>
    </recommendedName>
</protein>
<dbReference type="PANTHER" id="PTHR11017:SF305">
    <property type="entry name" value="TMV RESISTANCE PROTEIN N-LIKE"/>
    <property type="match status" value="1"/>
</dbReference>
<keyword evidence="3" id="KW-0520">NAD</keyword>
<gene>
    <name evidence="6" type="ORF">H0E87_003419</name>
</gene>
<accession>A0A8T2ZZK1</accession>
<dbReference type="Gene3D" id="3.40.50.10140">
    <property type="entry name" value="Toll/interleukin-1 receptor homology (TIR) domain"/>
    <property type="match status" value="1"/>
</dbReference>
<dbReference type="InterPro" id="IPR001611">
    <property type="entry name" value="Leu-rich_rpt"/>
</dbReference>
<dbReference type="Pfam" id="PF00931">
    <property type="entry name" value="NB-ARC"/>
    <property type="match status" value="1"/>
</dbReference>
<evidence type="ECO:0000256" key="3">
    <source>
        <dbReference type="ARBA" id="ARBA00023027"/>
    </source>
</evidence>
<dbReference type="GO" id="GO:0007165">
    <property type="term" value="P:signal transduction"/>
    <property type="evidence" value="ECO:0007669"/>
    <property type="project" value="InterPro"/>
</dbReference>
<dbReference type="InterPro" id="IPR002182">
    <property type="entry name" value="NB-ARC"/>
</dbReference>
<evidence type="ECO:0000259" key="5">
    <source>
        <dbReference type="PROSITE" id="PS50104"/>
    </source>
</evidence>
<dbReference type="InterPro" id="IPR032675">
    <property type="entry name" value="LRR_dom_sf"/>
</dbReference>
<evidence type="ECO:0000313" key="7">
    <source>
        <dbReference type="Proteomes" id="UP000807159"/>
    </source>
</evidence>
<dbReference type="EMBL" id="JACEGQ020000001">
    <property type="protein sequence ID" value="KAH8522769.1"/>
    <property type="molecule type" value="Genomic_DNA"/>
</dbReference>
<name>A0A8T2ZZK1_POPDE</name>
<dbReference type="SUPFAM" id="SSF52540">
    <property type="entry name" value="P-loop containing nucleoside triphosphate hydrolases"/>
    <property type="match status" value="1"/>
</dbReference>
<dbReference type="GO" id="GO:0043531">
    <property type="term" value="F:ADP binding"/>
    <property type="evidence" value="ECO:0007669"/>
    <property type="project" value="InterPro"/>
</dbReference>
<dbReference type="FunFam" id="3.40.50.10140:FF:000007">
    <property type="entry name" value="Disease resistance protein (TIR-NBS-LRR class)"/>
    <property type="match status" value="1"/>
</dbReference>
<reference evidence="6" key="1">
    <citation type="journal article" date="2021" name="J. Hered.">
        <title>Genome Assembly of Salicaceae Populus deltoides (Eastern Cottonwood) I-69 Based on Nanopore Sequencing and Hi-C Technologies.</title>
        <authorList>
            <person name="Bai S."/>
            <person name="Wu H."/>
            <person name="Zhang J."/>
            <person name="Pan Z."/>
            <person name="Zhao W."/>
            <person name="Li Z."/>
            <person name="Tong C."/>
        </authorList>
    </citation>
    <scope>NUCLEOTIDE SEQUENCE</scope>
    <source>
        <tissue evidence="6">Leaf</tissue>
    </source>
</reference>
<dbReference type="AlphaFoldDB" id="A0A8T2ZZK1"/>
<feature type="region of interest" description="Disordered" evidence="4">
    <location>
        <begin position="1060"/>
        <end position="1079"/>
    </location>
</feature>
<keyword evidence="7" id="KW-1185">Reference proteome</keyword>
<dbReference type="Gene3D" id="3.40.50.300">
    <property type="entry name" value="P-loop containing nucleotide triphosphate hydrolases"/>
    <property type="match status" value="1"/>
</dbReference>
<dbReference type="GO" id="GO:0006952">
    <property type="term" value="P:defense response"/>
    <property type="evidence" value="ECO:0007669"/>
    <property type="project" value="InterPro"/>
</dbReference>